<feature type="compositionally biased region" description="Basic and acidic residues" evidence="1">
    <location>
        <begin position="63"/>
        <end position="82"/>
    </location>
</feature>
<feature type="region of interest" description="Disordered" evidence="1">
    <location>
        <begin position="38"/>
        <end position="116"/>
    </location>
</feature>
<name>A0ABV9B038_9ACTN</name>
<evidence type="ECO:0000313" key="3">
    <source>
        <dbReference type="EMBL" id="MFC4505022.1"/>
    </source>
</evidence>
<evidence type="ECO:0000256" key="2">
    <source>
        <dbReference type="SAM" id="Phobius"/>
    </source>
</evidence>
<keyword evidence="2" id="KW-1133">Transmembrane helix</keyword>
<keyword evidence="2" id="KW-0472">Membrane</keyword>
<dbReference type="Pfam" id="PF20087">
    <property type="entry name" value="DUF6479"/>
    <property type="match status" value="1"/>
</dbReference>
<protein>
    <submittedName>
        <fullName evidence="3">DUF6479 family protein</fullName>
    </submittedName>
</protein>
<dbReference type="Proteomes" id="UP001595839">
    <property type="component" value="Unassembled WGS sequence"/>
</dbReference>
<dbReference type="EMBL" id="JBHSFK010000030">
    <property type="protein sequence ID" value="MFC4505022.1"/>
    <property type="molecule type" value="Genomic_DNA"/>
</dbReference>
<evidence type="ECO:0000313" key="4">
    <source>
        <dbReference type="Proteomes" id="UP001595839"/>
    </source>
</evidence>
<organism evidence="3 4">
    <name type="scientific">Streptomyces vulcanius</name>
    <dbReference type="NCBI Taxonomy" id="1441876"/>
    <lineage>
        <taxon>Bacteria</taxon>
        <taxon>Bacillati</taxon>
        <taxon>Actinomycetota</taxon>
        <taxon>Actinomycetes</taxon>
        <taxon>Kitasatosporales</taxon>
        <taxon>Streptomycetaceae</taxon>
        <taxon>Streptomyces</taxon>
    </lineage>
</organism>
<dbReference type="RefSeq" id="WP_381182538.1">
    <property type="nucleotide sequence ID" value="NZ_JBHSFK010000030.1"/>
</dbReference>
<proteinExistence type="predicted"/>
<sequence>MTSYEAAAASSAFGVVAVLIGGLVITGALIWAVRLGTKVRRQESRPPRPSEQPTRPAPGTGQDSHERREPNEMPRDGARLTPHELGASGTRRSDDQTRPRWNSGADGSSGDGPGRT</sequence>
<keyword evidence="4" id="KW-1185">Reference proteome</keyword>
<accession>A0ABV9B038</accession>
<reference evidence="4" key="1">
    <citation type="journal article" date="2019" name="Int. J. Syst. Evol. Microbiol.">
        <title>The Global Catalogue of Microorganisms (GCM) 10K type strain sequencing project: providing services to taxonomists for standard genome sequencing and annotation.</title>
        <authorList>
            <consortium name="The Broad Institute Genomics Platform"/>
            <consortium name="The Broad Institute Genome Sequencing Center for Infectious Disease"/>
            <person name="Wu L."/>
            <person name="Ma J."/>
        </authorList>
    </citation>
    <scope>NUCLEOTIDE SEQUENCE [LARGE SCALE GENOMIC DNA]</scope>
    <source>
        <strain evidence="4">CGMCC 4.7177</strain>
    </source>
</reference>
<comment type="caution">
    <text evidence="3">The sequence shown here is derived from an EMBL/GenBank/DDBJ whole genome shotgun (WGS) entry which is preliminary data.</text>
</comment>
<evidence type="ECO:0000256" key="1">
    <source>
        <dbReference type="SAM" id="MobiDB-lite"/>
    </source>
</evidence>
<gene>
    <name evidence="3" type="ORF">ACFPIH_36970</name>
</gene>
<keyword evidence="2" id="KW-0812">Transmembrane</keyword>
<feature type="transmembrane region" description="Helical" evidence="2">
    <location>
        <begin position="12"/>
        <end position="33"/>
    </location>
</feature>
<feature type="compositionally biased region" description="Gly residues" evidence="1">
    <location>
        <begin position="107"/>
        <end position="116"/>
    </location>
</feature>
<dbReference type="InterPro" id="IPR045513">
    <property type="entry name" value="DUF6479"/>
</dbReference>